<evidence type="ECO:0000313" key="3">
    <source>
        <dbReference type="Proteomes" id="UP001497516"/>
    </source>
</evidence>
<evidence type="ECO:0000256" key="1">
    <source>
        <dbReference type="SAM" id="MobiDB-lite"/>
    </source>
</evidence>
<proteinExistence type="predicted"/>
<organism evidence="2 3">
    <name type="scientific">Linum trigynum</name>
    <dbReference type="NCBI Taxonomy" id="586398"/>
    <lineage>
        <taxon>Eukaryota</taxon>
        <taxon>Viridiplantae</taxon>
        <taxon>Streptophyta</taxon>
        <taxon>Embryophyta</taxon>
        <taxon>Tracheophyta</taxon>
        <taxon>Spermatophyta</taxon>
        <taxon>Magnoliopsida</taxon>
        <taxon>eudicotyledons</taxon>
        <taxon>Gunneridae</taxon>
        <taxon>Pentapetalae</taxon>
        <taxon>rosids</taxon>
        <taxon>fabids</taxon>
        <taxon>Malpighiales</taxon>
        <taxon>Linaceae</taxon>
        <taxon>Linum</taxon>
    </lineage>
</organism>
<evidence type="ECO:0000313" key="2">
    <source>
        <dbReference type="EMBL" id="CAL1372116.1"/>
    </source>
</evidence>
<reference evidence="2 3" key="1">
    <citation type="submission" date="2024-04" db="EMBL/GenBank/DDBJ databases">
        <authorList>
            <person name="Fracassetti M."/>
        </authorList>
    </citation>
    <scope>NUCLEOTIDE SEQUENCE [LARGE SCALE GENOMIC DNA]</scope>
</reference>
<keyword evidence="3" id="KW-1185">Reference proteome</keyword>
<dbReference type="Proteomes" id="UP001497516">
    <property type="component" value="Chromosome 2"/>
</dbReference>
<dbReference type="AlphaFoldDB" id="A0AAV2DEE0"/>
<name>A0AAV2DEE0_9ROSI</name>
<accession>A0AAV2DEE0</accession>
<dbReference type="EMBL" id="OZ034815">
    <property type="protein sequence ID" value="CAL1372116.1"/>
    <property type="molecule type" value="Genomic_DNA"/>
</dbReference>
<feature type="compositionally biased region" description="Basic and acidic residues" evidence="1">
    <location>
        <begin position="26"/>
        <end position="36"/>
    </location>
</feature>
<protein>
    <submittedName>
        <fullName evidence="2">Uncharacterized protein</fullName>
    </submittedName>
</protein>
<sequence>MEPRRRWQKPWLPLPPAHQRRHQDLRRKEMGRREPPPRILPEPIDDGNTATHHPNAHHQKIGRPTTILEGRNFGLQSSPAESKPRGTSPKHQDLHDEARR</sequence>
<feature type="region of interest" description="Disordered" evidence="1">
    <location>
        <begin position="1"/>
        <end position="100"/>
    </location>
</feature>
<gene>
    <name evidence="2" type="ORF">LTRI10_LOCUS14139</name>
</gene>
<feature type="compositionally biased region" description="Basic and acidic residues" evidence="1">
    <location>
        <begin position="90"/>
        <end position="100"/>
    </location>
</feature>